<evidence type="ECO:0000259" key="1">
    <source>
        <dbReference type="PROSITE" id="PS50271"/>
    </source>
</evidence>
<feature type="domain" description="UBP-type" evidence="1">
    <location>
        <begin position="5"/>
        <end position="88"/>
    </location>
</feature>
<dbReference type="RefSeq" id="WP_082857380.1">
    <property type="nucleotide sequence ID" value="NZ_NGAF01000023.1"/>
</dbReference>
<protein>
    <recommendedName>
        <fullName evidence="1">UBP-type domain-containing protein</fullName>
    </recommendedName>
</protein>
<proteinExistence type="predicted"/>
<dbReference type="GO" id="GO:0008270">
    <property type="term" value="F:zinc ion binding"/>
    <property type="evidence" value="ECO:0007669"/>
    <property type="project" value="InterPro"/>
</dbReference>
<sequence length="88" mass="9670">MTSVPVDPHVTAIRPVAPRTPQGCEECLRLGTPWVHLRLCLTCGHVGCCDSSPGKHASAHAHTVGHPIVQSMEPGEDWRWCYVDQNFV</sequence>
<evidence type="ECO:0000313" key="3">
    <source>
        <dbReference type="Proteomes" id="UP000215506"/>
    </source>
</evidence>
<dbReference type="Proteomes" id="UP000215506">
    <property type="component" value="Unassembled WGS sequence"/>
</dbReference>
<evidence type="ECO:0000313" key="2">
    <source>
        <dbReference type="EMBL" id="OXR41107.1"/>
    </source>
</evidence>
<gene>
    <name evidence="2" type="ORF">B7C42_06877</name>
</gene>
<dbReference type="PROSITE" id="PS50271">
    <property type="entry name" value="ZF_UBP"/>
    <property type="match status" value="1"/>
</dbReference>
<name>A0A231GWV9_9NOCA</name>
<dbReference type="InterPro" id="IPR013083">
    <property type="entry name" value="Znf_RING/FYVE/PHD"/>
</dbReference>
<dbReference type="Gene3D" id="3.30.40.10">
    <property type="entry name" value="Zinc/RING finger domain, C3HC4 (zinc finger)"/>
    <property type="match status" value="1"/>
</dbReference>
<dbReference type="InterPro" id="IPR001607">
    <property type="entry name" value="Znf_UBP"/>
</dbReference>
<dbReference type="Pfam" id="PF02148">
    <property type="entry name" value="zf-UBP"/>
    <property type="match status" value="1"/>
</dbReference>
<organism evidence="2 3">
    <name type="scientific">Nocardia cerradoensis</name>
    <dbReference type="NCBI Taxonomy" id="85688"/>
    <lineage>
        <taxon>Bacteria</taxon>
        <taxon>Bacillati</taxon>
        <taxon>Actinomycetota</taxon>
        <taxon>Actinomycetes</taxon>
        <taxon>Mycobacteriales</taxon>
        <taxon>Nocardiaceae</taxon>
        <taxon>Nocardia</taxon>
    </lineage>
</organism>
<dbReference type="SUPFAM" id="SSF57850">
    <property type="entry name" value="RING/U-box"/>
    <property type="match status" value="1"/>
</dbReference>
<accession>A0A231GWV9</accession>
<keyword evidence="3" id="KW-1185">Reference proteome</keyword>
<dbReference type="AlphaFoldDB" id="A0A231GWV9"/>
<reference evidence="2 3" key="1">
    <citation type="submission" date="2017-07" db="EMBL/GenBank/DDBJ databases">
        <title>First draft Genome Sequence of Nocardia cerradoensis isolated from human infection.</title>
        <authorList>
            <person name="Carrasco G."/>
        </authorList>
    </citation>
    <scope>NUCLEOTIDE SEQUENCE [LARGE SCALE GENOMIC DNA]</scope>
    <source>
        <strain evidence="2 3">CNM20130759</strain>
    </source>
</reference>
<dbReference type="EMBL" id="NGAF01000023">
    <property type="protein sequence ID" value="OXR41107.1"/>
    <property type="molecule type" value="Genomic_DNA"/>
</dbReference>
<comment type="caution">
    <text evidence="2">The sequence shown here is derived from an EMBL/GenBank/DDBJ whole genome shotgun (WGS) entry which is preliminary data.</text>
</comment>